<dbReference type="PROSITE" id="PS50893">
    <property type="entry name" value="ABC_TRANSPORTER_2"/>
    <property type="match status" value="1"/>
</dbReference>
<comment type="similarity">
    <text evidence="2">Belongs to the ABC transporter superfamily.</text>
</comment>
<protein>
    <submittedName>
        <fullName evidence="9">ABC transporter ATP-binding protein</fullName>
    </submittedName>
</protein>
<evidence type="ECO:0000259" key="8">
    <source>
        <dbReference type="PROSITE" id="PS50893"/>
    </source>
</evidence>
<dbReference type="Proteomes" id="UP000267798">
    <property type="component" value="Unassembled WGS sequence"/>
</dbReference>
<dbReference type="SUPFAM" id="SSF52540">
    <property type="entry name" value="P-loop containing nucleoside triphosphate hydrolases"/>
    <property type="match status" value="1"/>
</dbReference>
<evidence type="ECO:0000256" key="6">
    <source>
        <dbReference type="ARBA" id="ARBA00022840"/>
    </source>
</evidence>
<gene>
    <name evidence="9" type="ORF">D3P09_21525</name>
</gene>
<keyword evidence="3" id="KW-0813">Transport</keyword>
<dbReference type="InterPro" id="IPR013563">
    <property type="entry name" value="Oligopep_ABC_C"/>
</dbReference>
<keyword evidence="10" id="KW-1185">Reference proteome</keyword>
<proteinExistence type="inferred from homology"/>
<evidence type="ECO:0000313" key="10">
    <source>
        <dbReference type="Proteomes" id="UP000267798"/>
    </source>
</evidence>
<keyword evidence="5" id="KW-0547">Nucleotide-binding</keyword>
<dbReference type="GO" id="GO:0005886">
    <property type="term" value="C:plasma membrane"/>
    <property type="evidence" value="ECO:0007669"/>
    <property type="project" value="UniProtKB-SubCell"/>
</dbReference>
<comment type="subcellular location">
    <subcellularLocation>
        <location evidence="1">Cell membrane</location>
        <topology evidence="1">Peripheral membrane protein</topology>
    </subcellularLocation>
</comment>
<dbReference type="PANTHER" id="PTHR43297">
    <property type="entry name" value="OLIGOPEPTIDE TRANSPORT ATP-BINDING PROTEIN APPD"/>
    <property type="match status" value="1"/>
</dbReference>
<feature type="domain" description="ABC transporter" evidence="8">
    <location>
        <begin position="5"/>
        <end position="255"/>
    </location>
</feature>
<dbReference type="FunFam" id="3.40.50.300:FF:000016">
    <property type="entry name" value="Oligopeptide ABC transporter ATP-binding component"/>
    <property type="match status" value="1"/>
</dbReference>
<keyword evidence="6 9" id="KW-0067">ATP-binding</keyword>
<dbReference type="PROSITE" id="PS00211">
    <property type="entry name" value="ABC_TRANSPORTER_1"/>
    <property type="match status" value="1"/>
</dbReference>
<evidence type="ECO:0000256" key="1">
    <source>
        <dbReference type="ARBA" id="ARBA00004202"/>
    </source>
</evidence>
<dbReference type="Pfam" id="PF08352">
    <property type="entry name" value="oligo_HPY"/>
    <property type="match status" value="1"/>
</dbReference>
<dbReference type="GO" id="GO:0016887">
    <property type="term" value="F:ATP hydrolysis activity"/>
    <property type="evidence" value="ECO:0007669"/>
    <property type="project" value="InterPro"/>
</dbReference>
<dbReference type="InterPro" id="IPR003593">
    <property type="entry name" value="AAA+_ATPase"/>
</dbReference>
<evidence type="ECO:0000256" key="3">
    <source>
        <dbReference type="ARBA" id="ARBA00022448"/>
    </source>
</evidence>
<dbReference type="GO" id="GO:0015833">
    <property type="term" value="P:peptide transport"/>
    <property type="evidence" value="ECO:0007669"/>
    <property type="project" value="InterPro"/>
</dbReference>
<dbReference type="InterPro" id="IPR003439">
    <property type="entry name" value="ABC_transporter-like_ATP-bd"/>
</dbReference>
<evidence type="ECO:0000256" key="5">
    <source>
        <dbReference type="ARBA" id="ARBA00022741"/>
    </source>
</evidence>
<comment type="caution">
    <text evidence="9">The sequence shown here is derived from an EMBL/GenBank/DDBJ whole genome shotgun (WGS) entry which is preliminary data.</text>
</comment>
<dbReference type="GO" id="GO:0005524">
    <property type="term" value="F:ATP binding"/>
    <property type="evidence" value="ECO:0007669"/>
    <property type="project" value="UniProtKB-KW"/>
</dbReference>
<dbReference type="InterPro" id="IPR017871">
    <property type="entry name" value="ABC_transporter-like_CS"/>
</dbReference>
<dbReference type="RefSeq" id="WP_120113488.1">
    <property type="nucleotide sequence ID" value="NZ_QXQB01000005.1"/>
</dbReference>
<evidence type="ECO:0000256" key="7">
    <source>
        <dbReference type="ARBA" id="ARBA00023136"/>
    </source>
</evidence>
<sequence>MGELLKVDQLQIKFRSEQGETVSVEDVSFTIRHGETMAIVGESGCGKSVTSLAIMGLLGAGGTIAKGSVRFQDTNLASLPERQLRKLKGSQMSMIFQEPMTSLNPVMTIGRQIEEAVRLHLKSPRKTARRLAIDMLRKVGIPRPESIAKAYPHVLSGGMRQRVMIAIALICQPKLLIADEPTTALDVTIQAQIIELMKSLQEETGTAILLVTHDLGVVAAMADQVAVMYAGQIVEAADVYTLFRSPRHPYTQGLLNSIPRLDGGKGQRAPAIPGQVPSLREMPAGCRFHPRCPYAKDRCRERQPRLSFAGEEHQVRCWLAESEELESASASDDQRRKSVAL</sequence>
<dbReference type="EMBL" id="QXQB01000005">
    <property type="protein sequence ID" value="RJX37563.1"/>
    <property type="molecule type" value="Genomic_DNA"/>
</dbReference>
<reference evidence="9 10" key="1">
    <citation type="submission" date="2018-09" db="EMBL/GenBank/DDBJ databases">
        <title>Paenibacillus aracenensis nov. sp. isolated from a cave in southern Spain.</title>
        <authorList>
            <person name="Jurado V."/>
            <person name="Gutierrez-Patricio S."/>
            <person name="Gonzalez-Pimentel J.L."/>
            <person name="Miller A.Z."/>
            <person name="Laiz L."/>
            <person name="Saiz-Jimenez C."/>
        </authorList>
    </citation>
    <scope>NUCLEOTIDE SEQUENCE [LARGE SCALE GENOMIC DNA]</scope>
    <source>
        <strain evidence="9 10">JCM 19203</strain>
    </source>
</reference>
<evidence type="ECO:0000313" key="9">
    <source>
        <dbReference type="EMBL" id="RJX37563.1"/>
    </source>
</evidence>
<keyword evidence="4" id="KW-1003">Cell membrane</keyword>
<name>A0A3A6PNL6_9BACL</name>
<accession>A0A3A6PNL6</accession>
<evidence type="ECO:0000256" key="4">
    <source>
        <dbReference type="ARBA" id="ARBA00022475"/>
    </source>
</evidence>
<dbReference type="InterPro" id="IPR050388">
    <property type="entry name" value="ABC_Ni/Peptide_Import"/>
</dbReference>
<dbReference type="Pfam" id="PF00005">
    <property type="entry name" value="ABC_tran"/>
    <property type="match status" value="1"/>
</dbReference>
<dbReference type="OrthoDB" id="9802264at2"/>
<dbReference type="SMART" id="SM00382">
    <property type="entry name" value="AAA"/>
    <property type="match status" value="1"/>
</dbReference>
<dbReference type="Gene3D" id="3.40.50.300">
    <property type="entry name" value="P-loop containing nucleotide triphosphate hydrolases"/>
    <property type="match status" value="1"/>
</dbReference>
<evidence type="ECO:0000256" key="2">
    <source>
        <dbReference type="ARBA" id="ARBA00005417"/>
    </source>
</evidence>
<organism evidence="9 10">
    <name type="scientific">Paenibacillus pinisoli</name>
    <dbReference type="NCBI Taxonomy" id="1276110"/>
    <lineage>
        <taxon>Bacteria</taxon>
        <taxon>Bacillati</taxon>
        <taxon>Bacillota</taxon>
        <taxon>Bacilli</taxon>
        <taxon>Bacillales</taxon>
        <taxon>Paenibacillaceae</taxon>
        <taxon>Paenibacillus</taxon>
    </lineage>
</organism>
<dbReference type="NCBIfam" id="TIGR01727">
    <property type="entry name" value="oligo_HPY"/>
    <property type="match status" value="1"/>
</dbReference>
<dbReference type="AlphaFoldDB" id="A0A3A6PNL6"/>
<dbReference type="InterPro" id="IPR027417">
    <property type="entry name" value="P-loop_NTPase"/>
</dbReference>
<dbReference type="CDD" id="cd03257">
    <property type="entry name" value="ABC_NikE_OppD_transporters"/>
    <property type="match status" value="1"/>
</dbReference>
<dbReference type="PANTHER" id="PTHR43297:SF2">
    <property type="entry name" value="DIPEPTIDE TRANSPORT ATP-BINDING PROTEIN DPPD"/>
    <property type="match status" value="1"/>
</dbReference>
<keyword evidence="7" id="KW-0472">Membrane</keyword>